<proteinExistence type="evidence at transcript level"/>
<evidence type="ECO:0000256" key="13">
    <source>
        <dbReference type="ARBA" id="ARBA00023163"/>
    </source>
</evidence>
<dbReference type="PANTHER" id="PTHR24384">
    <property type="entry name" value="FINGER PUTATIVE TRANSCRIPTION FACTOR FAMILY-RELATED"/>
    <property type="match status" value="1"/>
</dbReference>
<reference evidence="18" key="1">
    <citation type="journal article" date="2008" name="Evol. Dev.">
        <title>Bicoid occurrence and Bicoid-dependent hunchback regulation in lower cyclorrhaphan flies.</title>
        <authorList>
            <person name="Lemke S."/>
            <person name="Stauber M."/>
            <person name="Shaw P.J."/>
            <person name="Rafiqi A.M."/>
            <person name="Prell A."/>
            <person name="Schmidt-Ott U."/>
        </authorList>
    </citation>
    <scope>NUCLEOTIDE SEQUENCE</scope>
</reference>
<name>B4YK57_CLOAL</name>
<keyword evidence="7" id="KW-0479">Metal-binding</keyword>
<dbReference type="SMART" id="SM00355">
    <property type="entry name" value="ZnF_C2H2"/>
    <property type="match status" value="6"/>
</dbReference>
<gene>
    <name evidence="18" type="primary">hb</name>
</gene>
<keyword evidence="10" id="KW-0862">Zinc</keyword>
<dbReference type="InterPro" id="IPR013087">
    <property type="entry name" value="Znf_C2H2_type"/>
</dbReference>
<feature type="compositionally biased region" description="Polar residues" evidence="16">
    <location>
        <begin position="32"/>
        <end position="43"/>
    </location>
</feature>
<evidence type="ECO:0000256" key="8">
    <source>
        <dbReference type="ARBA" id="ARBA00022737"/>
    </source>
</evidence>
<evidence type="ECO:0000256" key="15">
    <source>
        <dbReference type="PROSITE-ProRule" id="PRU00042"/>
    </source>
</evidence>
<dbReference type="InterPro" id="IPR036236">
    <property type="entry name" value="Znf_C2H2_sf"/>
</dbReference>
<dbReference type="GO" id="GO:0040034">
    <property type="term" value="P:regulation of development, heterochronic"/>
    <property type="evidence" value="ECO:0007669"/>
    <property type="project" value="UniProtKB-ARBA"/>
</dbReference>
<keyword evidence="11" id="KW-0805">Transcription regulation</keyword>
<dbReference type="GO" id="GO:0000122">
    <property type="term" value="P:negative regulation of transcription by RNA polymerase II"/>
    <property type="evidence" value="ECO:0007669"/>
    <property type="project" value="UniProtKB-ARBA"/>
</dbReference>
<evidence type="ECO:0000256" key="3">
    <source>
        <dbReference type="ARBA" id="ARBA00007746"/>
    </source>
</evidence>
<dbReference type="GO" id="GO:0000981">
    <property type="term" value="F:DNA-binding transcription factor activity, RNA polymerase II-specific"/>
    <property type="evidence" value="ECO:0007669"/>
    <property type="project" value="TreeGrafter"/>
</dbReference>
<evidence type="ECO:0000256" key="1">
    <source>
        <dbReference type="ARBA" id="ARBA00003983"/>
    </source>
</evidence>
<sequence>MHSWDVIPQTNYENNWYNNNYQMKTEPHDGFNGQQPNSPQSMDSIHPETHHSSPVQQQHMMFDSSNIINTMTQLHNVQMQRQTHFNPLTPPGYPGAMIHPQNSQANSTPFRSFTKGLDSIPFGNNVSNLTPSHTPPMDITPPKSPKFNGKETPEKDSLKQDQSQLLKTPIQTNGNGNQQSTFDSGEDSHSIPDSDLLEPVITDGADVDDENDAEEDDDIRTPKINSHGKMKTYKCKQCDFIAVTKLSFWEHNRIHIKPEKMLKCQKCPFITEYKHHLEYHLRNHNGSKPFQCKQCNYSCVNKSMLNSHMKSHSNIYQYRCKDCNYATKYCHSLKLHLRKYSHNPAMVLNSDGTPNPLPIIDVYGTRRGPKVKSHKDEGGHNLLNSNINTSRRSKSGKRDSFPNFEQSQHVSNNPSSQALAMLPNLANIFQQSPSMPLFPYLNLNFHHILAQQKAALSQISPSINGWQNEENCNEEETPEKEEDPKRMSALDLSSNPSTPSTMSQVKHKRKGRAFKLELMKESSDDEEGQTIRTLGEIRSELETPKPVQLQLPTSSTTTPLKTTSEDDSTSVEPLQNLYECKFCDISFKHAVLYTIHMGYHGYNDVFKCNACGKKCEDRVAFFLHIARDAHA</sequence>
<feature type="domain" description="C2H2-type" evidence="17">
    <location>
        <begin position="262"/>
        <end position="289"/>
    </location>
</feature>
<feature type="compositionally biased region" description="Low complexity" evidence="16">
    <location>
        <begin position="548"/>
        <end position="562"/>
    </location>
</feature>
<dbReference type="Pfam" id="PF00096">
    <property type="entry name" value="zf-C2H2"/>
    <property type="match status" value="2"/>
</dbReference>
<evidence type="ECO:0000256" key="5">
    <source>
        <dbReference type="ARBA" id="ARBA00022473"/>
    </source>
</evidence>
<feature type="region of interest" description="Disordered" evidence="16">
    <location>
        <begin position="121"/>
        <end position="225"/>
    </location>
</feature>
<evidence type="ECO:0000256" key="2">
    <source>
        <dbReference type="ARBA" id="ARBA00004123"/>
    </source>
</evidence>
<accession>B4YK57</accession>
<evidence type="ECO:0000256" key="4">
    <source>
        <dbReference type="ARBA" id="ARBA00013638"/>
    </source>
</evidence>
<keyword evidence="5" id="KW-0217">Developmental protein</keyword>
<evidence type="ECO:0000313" key="18">
    <source>
        <dbReference type="EMBL" id="ACD75447.1"/>
    </source>
</evidence>
<dbReference type="GO" id="GO:0005634">
    <property type="term" value="C:nucleus"/>
    <property type="evidence" value="ECO:0007669"/>
    <property type="project" value="UniProtKB-SubCell"/>
</dbReference>
<comment type="subcellular location">
    <subcellularLocation>
        <location evidence="2">Nucleus</location>
    </subcellularLocation>
</comment>
<feature type="region of interest" description="Disordered" evidence="16">
    <location>
        <begin position="368"/>
        <end position="414"/>
    </location>
</feature>
<feature type="compositionally biased region" description="Basic and acidic residues" evidence="16">
    <location>
        <begin position="148"/>
        <end position="159"/>
    </location>
</feature>
<evidence type="ECO:0000256" key="11">
    <source>
        <dbReference type="ARBA" id="ARBA00023015"/>
    </source>
</evidence>
<evidence type="ECO:0000256" key="16">
    <source>
        <dbReference type="SAM" id="MobiDB-lite"/>
    </source>
</evidence>
<protein>
    <recommendedName>
        <fullName evidence="4">Protein hunchback</fullName>
    </recommendedName>
</protein>
<evidence type="ECO:0000256" key="14">
    <source>
        <dbReference type="ARBA" id="ARBA00023242"/>
    </source>
</evidence>
<evidence type="ECO:0000256" key="6">
    <source>
        <dbReference type="ARBA" id="ARBA00022492"/>
    </source>
</evidence>
<keyword evidence="13" id="KW-0804">Transcription</keyword>
<evidence type="ECO:0000256" key="10">
    <source>
        <dbReference type="ARBA" id="ARBA00022833"/>
    </source>
</evidence>
<feature type="compositionally biased region" description="Polar residues" evidence="16">
    <location>
        <begin position="160"/>
        <end position="183"/>
    </location>
</feature>
<dbReference type="SUPFAM" id="SSF57667">
    <property type="entry name" value="beta-beta-alpha zinc fingers"/>
    <property type="match status" value="3"/>
</dbReference>
<keyword evidence="9 15" id="KW-0863">Zinc-finger</keyword>
<evidence type="ECO:0000256" key="7">
    <source>
        <dbReference type="ARBA" id="ARBA00022723"/>
    </source>
</evidence>
<comment type="function">
    <text evidence="1">Gap class segmentation protein that controls development of head structures.</text>
</comment>
<feature type="region of interest" description="Disordered" evidence="16">
    <location>
        <begin position="464"/>
        <end position="509"/>
    </location>
</feature>
<keyword evidence="8" id="KW-0677">Repeat</keyword>
<dbReference type="InterPro" id="IPR050752">
    <property type="entry name" value="C2H2-ZF_domain"/>
</dbReference>
<feature type="compositionally biased region" description="Polar residues" evidence="16">
    <location>
        <begin position="403"/>
        <end position="414"/>
    </location>
</feature>
<keyword evidence="12" id="KW-0238">DNA-binding</keyword>
<comment type="similarity">
    <text evidence="3">Belongs to the hunchback C2H2-type zinc-finger protein family.</text>
</comment>
<evidence type="ECO:0000256" key="9">
    <source>
        <dbReference type="ARBA" id="ARBA00022771"/>
    </source>
</evidence>
<keyword evidence="6" id="KW-0302">Gap protein</keyword>
<dbReference type="GO" id="GO:0008270">
    <property type="term" value="F:zinc ion binding"/>
    <property type="evidence" value="ECO:0007669"/>
    <property type="project" value="UniProtKB-KW"/>
</dbReference>
<dbReference type="GO" id="GO:0000978">
    <property type="term" value="F:RNA polymerase II cis-regulatory region sequence-specific DNA binding"/>
    <property type="evidence" value="ECO:0007669"/>
    <property type="project" value="TreeGrafter"/>
</dbReference>
<dbReference type="PANTHER" id="PTHR24384:SF189">
    <property type="entry name" value="C2H2-TYPE DOMAIN-CONTAINING PROTEIN-RELATED"/>
    <property type="match status" value="1"/>
</dbReference>
<dbReference type="GO" id="GO:0035282">
    <property type="term" value="P:segmentation"/>
    <property type="evidence" value="ECO:0007669"/>
    <property type="project" value="UniProtKB-KW"/>
</dbReference>
<keyword evidence="14" id="KW-0539">Nucleus</keyword>
<dbReference type="PROSITE" id="PS50157">
    <property type="entry name" value="ZINC_FINGER_C2H2_2"/>
    <property type="match status" value="2"/>
</dbReference>
<dbReference type="PROSITE" id="PS00028">
    <property type="entry name" value="ZINC_FINGER_C2H2_1"/>
    <property type="match status" value="3"/>
</dbReference>
<dbReference type="Gene3D" id="3.30.160.60">
    <property type="entry name" value="Classic Zinc Finger"/>
    <property type="match status" value="3"/>
</dbReference>
<feature type="compositionally biased region" description="Acidic residues" evidence="16">
    <location>
        <begin position="471"/>
        <end position="481"/>
    </location>
</feature>
<feature type="region of interest" description="Disordered" evidence="16">
    <location>
        <begin position="544"/>
        <end position="569"/>
    </location>
</feature>
<evidence type="ECO:0000256" key="12">
    <source>
        <dbReference type="ARBA" id="ARBA00023125"/>
    </source>
</evidence>
<feature type="domain" description="C2H2-type" evidence="17">
    <location>
        <begin position="290"/>
        <end position="317"/>
    </location>
</feature>
<dbReference type="FunFam" id="3.30.160.60:FF:001482">
    <property type="entry name" value="Hunchback"/>
    <property type="match status" value="1"/>
</dbReference>
<feature type="compositionally biased region" description="Polar residues" evidence="16">
    <location>
        <begin position="122"/>
        <end position="132"/>
    </location>
</feature>
<evidence type="ECO:0000259" key="17">
    <source>
        <dbReference type="PROSITE" id="PS50157"/>
    </source>
</evidence>
<feature type="compositionally biased region" description="Polar residues" evidence="16">
    <location>
        <begin position="491"/>
        <end position="504"/>
    </location>
</feature>
<dbReference type="AlphaFoldDB" id="B4YK57"/>
<feature type="compositionally biased region" description="Acidic residues" evidence="16">
    <location>
        <begin position="205"/>
        <end position="218"/>
    </location>
</feature>
<dbReference type="FunFam" id="3.30.160.60:FF:001301">
    <property type="entry name" value="Blast:Protein hunchback"/>
    <property type="match status" value="1"/>
</dbReference>
<feature type="region of interest" description="Disordered" evidence="16">
    <location>
        <begin position="19"/>
        <end position="51"/>
    </location>
</feature>
<dbReference type="EMBL" id="EU589570">
    <property type="protein sequence ID" value="ACD75447.1"/>
    <property type="molecule type" value="mRNA"/>
</dbReference>
<organism evidence="18">
    <name type="scientific">Clogmia albipunctata</name>
    <name type="common">Mothmidge</name>
    <dbReference type="NCBI Taxonomy" id="85120"/>
    <lineage>
        <taxon>Eukaryota</taxon>
        <taxon>Metazoa</taxon>
        <taxon>Ecdysozoa</taxon>
        <taxon>Arthropoda</taxon>
        <taxon>Hexapoda</taxon>
        <taxon>Insecta</taxon>
        <taxon>Pterygota</taxon>
        <taxon>Neoptera</taxon>
        <taxon>Endopterygota</taxon>
        <taxon>Diptera</taxon>
        <taxon>Nematocera</taxon>
        <taxon>Psychodoidea</taxon>
        <taxon>Psychodidae</taxon>
        <taxon>Clogmia</taxon>
    </lineage>
</organism>